<dbReference type="EMBL" id="CM046112">
    <property type="protein sequence ID" value="KAI8428564.1"/>
    <property type="molecule type" value="Genomic_DNA"/>
</dbReference>
<gene>
    <name evidence="1" type="ORF">MSG28_007320</name>
</gene>
<comment type="caution">
    <text evidence="1">The sequence shown here is derived from an EMBL/GenBank/DDBJ whole genome shotgun (WGS) entry which is preliminary data.</text>
</comment>
<evidence type="ECO:0000313" key="2">
    <source>
        <dbReference type="Proteomes" id="UP001064048"/>
    </source>
</evidence>
<keyword evidence="2" id="KW-1185">Reference proteome</keyword>
<dbReference type="Proteomes" id="UP001064048">
    <property type="component" value="Chromosome 12"/>
</dbReference>
<accession>A0ACC0JWQ6</accession>
<name>A0ACC0JWQ6_CHOFU</name>
<sequence>MTACFLSDEEKEESLVKSPLTCRCTRGPLSGASLTGALTRTNPGILANGDGDVAVLHVWLLSKVLAHDQFEYTTLKSKPASHKRCRRRNKAPFYAFAGGEILDAIAVELAHLSVSSDERRAIIGENFSWKSSTCSKTTYAHDGRIG</sequence>
<evidence type="ECO:0000313" key="1">
    <source>
        <dbReference type="EMBL" id="KAI8428564.1"/>
    </source>
</evidence>
<organism evidence="1 2">
    <name type="scientific">Choristoneura fumiferana</name>
    <name type="common">Spruce budworm moth</name>
    <name type="synonym">Archips fumiferana</name>
    <dbReference type="NCBI Taxonomy" id="7141"/>
    <lineage>
        <taxon>Eukaryota</taxon>
        <taxon>Metazoa</taxon>
        <taxon>Ecdysozoa</taxon>
        <taxon>Arthropoda</taxon>
        <taxon>Hexapoda</taxon>
        <taxon>Insecta</taxon>
        <taxon>Pterygota</taxon>
        <taxon>Neoptera</taxon>
        <taxon>Endopterygota</taxon>
        <taxon>Lepidoptera</taxon>
        <taxon>Glossata</taxon>
        <taxon>Ditrysia</taxon>
        <taxon>Tortricoidea</taxon>
        <taxon>Tortricidae</taxon>
        <taxon>Tortricinae</taxon>
        <taxon>Choristoneura</taxon>
    </lineage>
</organism>
<protein>
    <submittedName>
        <fullName evidence="1">Uncharacterized protein</fullName>
    </submittedName>
</protein>
<reference evidence="1 2" key="1">
    <citation type="journal article" date="2022" name="Genome Biol. Evol.">
        <title>The Spruce Budworm Genome: Reconstructing the Evolutionary History of Antifreeze Proteins.</title>
        <authorList>
            <person name="Beliveau C."/>
            <person name="Gagne P."/>
            <person name="Picq S."/>
            <person name="Vernygora O."/>
            <person name="Keeling C.I."/>
            <person name="Pinkney K."/>
            <person name="Doucet D."/>
            <person name="Wen F."/>
            <person name="Johnston J.S."/>
            <person name="Maaroufi H."/>
            <person name="Boyle B."/>
            <person name="Laroche J."/>
            <person name="Dewar K."/>
            <person name="Juretic N."/>
            <person name="Blackburn G."/>
            <person name="Nisole A."/>
            <person name="Brunet B."/>
            <person name="Brandao M."/>
            <person name="Lumley L."/>
            <person name="Duan J."/>
            <person name="Quan G."/>
            <person name="Lucarotti C.J."/>
            <person name="Roe A.D."/>
            <person name="Sperling F.A.H."/>
            <person name="Levesque R.C."/>
            <person name="Cusson M."/>
        </authorList>
    </citation>
    <scope>NUCLEOTIDE SEQUENCE [LARGE SCALE GENOMIC DNA]</scope>
    <source>
        <strain evidence="1">Glfc:IPQL:Cfum</strain>
    </source>
</reference>
<proteinExistence type="predicted"/>